<dbReference type="InterPro" id="IPR036890">
    <property type="entry name" value="HATPase_C_sf"/>
</dbReference>
<keyword evidence="4" id="KW-0808">Transferase</keyword>
<feature type="transmembrane region" description="Helical" evidence="9">
    <location>
        <begin position="43"/>
        <end position="62"/>
    </location>
</feature>
<keyword evidence="9" id="KW-0472">Membrane</keyword>
<evidence type="ECO:0000313" key="12">
    <source>
        <dbReference type="Proteomes" id="UP000670475"/>
    </source>
</evidence>
<name>A0A940RW96_9ACTN</name>
<dbReference type="InterPro" id="IPR025828">
    <property type="entry name" value="Put_sensor_dom"/>
</dbReference>
<evidence type="ECO:0000259" key="10">
    <source>
        <dbReference type="SMART" id="SM00387"/>
    </source>
</evidence>
<dbReference type="GO" id="GO:0005524">
    <property type="term" value="F:ATP binding"/>
    <property type="evidence" value="ECO:0007669"/>
    <property type="project" value="UniProtKB-KW"/>
</dbReference>
<dbReference type="PANTHER" id="PTHR24421">
    <property type="entry name" value="NITRATE/NITRITE SENSOR PROTEIN NARX-RELATED"/>
    <property type="match status" value="1"/>
</dbReference>
<protein>
    <recommendedName>
        <fullName evidence="2">histidine kinase</fullName>
        <ecNumber evidence="2">2.7.13.3</ecNumber>
    </recommendedName>
</protein>
<dbReference type="AlphaFoldDB" id="A0A940RW96"/>
<feature type="transmembrane region" description="Helical" evidence="9">
    <location>
        <begin position="181"/>
        <end position="202"/>
    </location>
</feature>
<dbReference type="SUPFAM" id="SSF55874">
    <property type="entry name" value="ATPase domain of HSP90 chaperone/DNA topoisomerase II/histidine kinase"/>
    <property type="match status" value="1"/>
</dbReference>
<comment type="caution">
    <text evidence="11">The sequence shown here is derived from an EMBL/GenBank/DDBJ whole genome shotgun (WGS) entry which is preliminary data.</text>
</comment>
<keyword evidence="9" id="KW-1133">Transmembrane helix</keyword>
<dbReference type="GO" id="GO:0016020">
    <property type="term" value="C:membrane"/>
    <property type="evidence" value="ECO:0007669"/>
    <property type="project" value="InterPro"/>
</dbReference>
<dbReference type="Gene3D" id="1.20.5.1930">
    <property type="match status" value="1"/>
</dbReference>
<gene>
    <name evidence="11" type="ORF">JFN87_20840</name>
</gene>
<dbReference type="Pfam" id="PF07730">
    <property type="entry name" value="HisKA_3"/>
    <property type="match status" value="1"/>
</dbReference>
<keyword evidence="5" id="KW-0547">Nucleotide-binding</keyword>
<dbReference type="Pfam" id="PF13796">
    <property type="entry name" value="Sensor"/>
    <property type="match status" value="1"/>
</dbReference>
<dbReference type="Proteomes" id="UP000670475">
    <property type="component" value="Unassembled WGS sequence"/>
</dbReference>
<dbReference type="GO" id="GO:0000155">
    <property type="term" value="F:phosphorelay sensor kinase activity"/>
    <property type="evidence" value="ECO:0007669"/>
    <property type="project" value="InterPro"/>
</dbReference>
<keyword evidence="12" id="KW-1185">Reference proteome</keyword>
<sequence>MQVRRRLLAEAAAALYAVASLPLAVVWAFVVLALLLIGGVLSWTAMGLWVVAGGVRAGLAFGDLHRALMARLLGVRIDPAVRGRGPTRGRGPNGDGGGGGAFGWRRAVLSGRAGWRAVGCAVLAPVTAVLPPVAVVIGYVYGVLLAFLPLVRLWDNFTVRRPDGSVRHAALVVGGVVFDDWPLVLVPVAVGVLLLFGARWLVANALVPHRLLLAALLGPDRADLRIRTLEETRALAVDDAAATLRRIERDLHDGTQARLVGLGMHLTVIRELVLGGADRERVLGAVETAQGSAVQAVADLRHLVKGIHPPVLDQGLETALATLAADCGLPVSVEGGMEGRPTPAIESIAYFCAAELLANAVKHSGASAARITVRGAAGMLLLTVRDDGRGGARIGGGSGLSGLQARVRTVDGSLVCNSPPGGPTAVSVLLPYR</sequence>
<dbReference type="EC" id="2.7.13.3" evidence="2"/>
<dbReference type="PANTHER" id="PTHR24421:SF10">
    <property type="entry name" value="NITRATE_NITRITE SENSOR PROTEIN NARQ"/>
    <property type="match status" value="1"/>
</dbReference>
<keyword evidence="3" id="KW-0597">Phosphoprotein</keyword>
<keyword evidence="7" id="KW-0067">ATP-binding</keyword>
<evidence type="ECO:0000256" key="8">
    <source>
        <dbReference type="ARBA" id="ARBA00023012"/>
    </source>
</evidence>
<dbReference type="GO" id="GO:0046983">
    <property type="term" value="F:protein dimerization activity"/>
    <property type="evidence" value="ECO:0007669"/>
    <property type="project" value="InterPro"/>
</dbReference>
<evidence type="ECO:0000256" key="6">
    <source>
        <dbReference type="ARBA" id="ARBA00022777"/>
    </source>
</evidence>
<reference evidence="11" key="1">
    <citation type="submission" date="2021-03" db="EMBL/GenBank/DDBJ databases">
        <title>Whole genome sequence of Streptomyces bomunensis MMS17-BM035.</title>
        <authorList>
            <person name="Lee J.H."/>
        </authorList>
    </citation>
    <scope>NUCLEOTIDE SEQUENCE</scope>
    <source>
        <strain evidence="11">MMS17-BM035</strain>
    </source>
</reference>
<dbReference type="EMBL" id="JAGIQL010000091">
    <property type="protein sequence ID" value="MBP0459922.1"/>
    <property type="molecule type" value="Genomic_DNA"/>
</dbReference>
<evidence type="ECO:0000313" key="11">
    <source>
        <dbReference type="EMBL" id="MBP0459922.1"/>
    </source>
</evidence>
<dbReference type="RefSeq" id="WP_209342118.1">
    <property type="nucleotide sequence ID" value="NZ_JAGIQL010000091.1"/>
</dbReference>
<evidence type="ECO:0000256" key="5">
    <source>
        <dbReference type="ARBA" id="ARBA00022741"/>
    </source>
</evidence>
<evidence type="ECO:0000256" key="4">
    <source>
        <dbReference type="ARBA" id="ARBA00022679"/>
    </source>
</evidence>
<evidence type="ECO:0000256" key="2">
    <source>
        <dbReference type="ARBA" id="ARBA00012438"/>
    </source>
</evidence>
<keyword evidence="8" id="KW-0902">Two-component regulatory system</keyword>
<keyword evidence="9" id="KW-0812">Transmembrane</keyword>
<dbReference type="InterPro" id="IPR003594">
    <property type="entry name" value="HATPase_dom"/>
</dbReference>
<keyword evidence="6" id="KW-0418">Kinase</keyword>
<dbReference type="InterPro" id="IPR011712">
    <property type="entry name" value="Sig_transdc_His_kin_sub3_dim/P"/>
</dbReference>
<comment type="catalytic activity">
    <reaction evidence="1">
        <text>ATP + protein L-histidine = ADP + protein N-phospho-L-histidine.</text>
        <dbReference type="EC" id="2.7.13.3"/>
    </reaction>
</comment>
<dbReference type="SMART" id="SM00387">
    <property type="entry name" value="HATPase_c"/>
    <property type="match status" value="1"/>
</dbReference>
<evidence type="ECO:0000256" key="1">
    <source>
        <dbReference type="ARBA" id="ARBA00000085"/>
    </source>
</evidence>
<dbReference type="InterPro" id="IPR050482">
    <property type="entry name" value="Sensor_HK_TwoCompSys"/>
</dbReference>
<feature type="domain" description="Histidine kinase/HSP90-like ATPase" evidence="10">
    <location>
        <begin position="344"/>
        <end position="433"/>
    </location>
</feature>
<organism evidence="11 12">
    <name type="scientific">Streptomyces montanisoli</name>
    <dbReference type="NCBI Taxonomy" id="2798581"/>
    <lineage>
        <taxon>Bacteria</taxon>
        <taxon>Bacillati</taxon>
        <taxon>Actinomycetota</taxon>
        <taxon>Actinomycetes</taxon>
        <taxon>Kitasatosporales</taxon>
        <taxon>Streptomycetaceae</taxon>
        <taxon>Streptomyces</taxon>
    </lineage>
</organism>
<proteinExistence type="predicted"/>
<evidence type="ECO:0000256" key="7">
    <source>
        <dbReference type="ARBA" id="ARBA00022840"/>
    </source>
</evidence>
<evidence type="ECO:0000256" key="9">
    <source>
        <dbReference type="SAM" id="Phobius"/>
    </source>
</evidence>
<feature type="transmembrane region" description="Helical" evidence="9">
    <location>
        <begin position="12"/>
        <end position="37"/>
    </location>
</feature>
<feature type="transmembrane region" description="Helical" evidence="9">
    <location>
        <begin position="115"/>
        <end position="148"/>
    </location>
</feature>
<dbReference type="Gene3D" id="3.30.565.10">
    <property type="entry name" value="Histidine kinase-like ATPase, C-terminal domain"/>
    <property type="match status" value="1"/>
</dbReference>
<dbReference type="Pfam" id="PF02518">
    <property type="entry name" value="HATPase_c"/>
    <property type="match status" value="1"/>
</dbReference>
<evidence type="ECO:0000256" key="3">
    <source>
        <dbReference type="ARBA" id="ARBA00022553"/>
    </source>
</evidence>
<accession>A0A940RW96</accession>